<dbReference type="KEGG" id="iva:Isova_2496"/>
<dbReference type="EMBL" id="CP002810">
    <property type="protein sequence ID" value="AEG45206.1"/>
    <property type="molecule type" value="Genomic_DNA"/>
</dbReference>
<dbReference type="Proteomes" id="UP000009236">
    <property type="component" value="Chromosome"/>
</dbReference>
<gene>
    <name evidence="3" type="ordered locus">Isova_2496</name>
</gene>
<accession>F6FSP4</accession>
<keyword evidence="4" id="KW-1185">Reference proteome</keyword>
<keyword evidence="1" id="KW-0175">Coiled coil</keyword>
<dbReference type="Pfam" id="PF04977">
    <property type="entry name" value="DivIC"/>
    <property type="match status" value="1"/>
</dbReference>
<evidence type="ECO:0000256" key="1">
    <source>
        <dbReference type="SAM" id="Coils"/>
    </source>
</evidence>
<feature type="coiled-coil region" evidence="1">
    <location>
        <begin position="31"/>
        <end position="65"/>
    </location>
</feature>
<protein>
    <submittedName>
        <fullName evidence="3">Septum formation initiator</fullName>
    </submittedName>
</protein>
<name>F6FSP4_ISOV2</name>
<feature type="compositionally biased region" description="Pro residues" evidence="2">
    <location>
        <begin position="151"/>
        <end position="166"/>
    </location>
</feature>
<dbReference type="AlphaFoldDB" id="F6FSP4"/>
<feature type="region of interest" description="Disordered" evidence="2">
    <location>
        <begin position="101"/>
        <end position="120"/>
    </location>
</feature>
<organism evidence="4">
    <name type="scientific">Isoptericola variabilis (strain 225)</name>
    <dbReference type="NCBI Taxonomy" id="743718"/>
    <lineage>
        <taxon>Bacteria</taxon>
        <taxon>Bacillati</taxon>
        <taxon>Actinomycetota</taxon>
        <taxon>Actinomycetes</taxon>
        <taxon>Micrococcales</taxon>
        <taxon>Promicromonosporaceae</taxon>
        <taxon>Isoptericola</taxon>
    </lineage>
</organism>
<evidence type="ECO:0000256" key="2">
    <source>
        <dbReference type="SAM" id="MobiDB-lite"/>
    </source>
</evidence>
<evidence type="ECO:0000313" key="3">
    <source>
        <dbReference type="EMBL" id="AEG45206.1"/>
    </source>
</evidence>
<dbReference type="HOGENOM" id="CLU_085342_4_1_11"/>
<sequence length="166" mass="18066">MLPEVLTVRLIVLSVVVLLALVLLLPTVRGAVQQSAEIDRLRAELARHEAERDRLELELARWEDRTYVIEQARSRLQYVFPGDKVWRTLDADTVVEDIDPLTGRAVEPGPVGTDPTADVPWYQSVWESVQVADGPTPSPEPSDPAADPSSGPSPSPSPSSSPSPSP</sequence>
<proteinExistence type="predicted"/>
<dbReference type="STRING" id="743718.Isova_2496"/>
<evidence type="ECO:0000313" key="4">
    <source>
        <dbReference type="Proteomes" id="UP000009236"/>
    </source>
</evidence>
<dbReference type="eggNOG" id="COG2919">
    <property type="taxonomic scope" value="Bacteria"/>
</dbReference>
<feature type="region of interest" description="Disordered" evidence="2">
    <location>
        <begin position="127"/>
        <end position="166"/>
    </location>
</feature>
<reference evidence="3 4" key="1">
    <citation type="submission" date="2011-05" db="EMBL/GenBank/DDBJ databases">
        <title>Complete sequence of Isoptericola variabilis 225.</title>
        <authorList>
            <consortium name="US DOE Joint Genome Institute"/>
            <person name="Lucas S."/>
            <person name="Han J."/>
            <person name="Lapidus A."/>
            <person name="Cheng J.-F."/>
            <person name="Goodwin L."/>
            <person name="Pitluck S."/>
            <person name="Peters L."/>
            <person name="Mikhailova N."/>
            <person name="Zeytun A."/>
            <person name="Han C."/>
            <person name="Tapia R."/>
            <person name="Land M."/>
            <person name="Hauser L."/>
            <person name="Kyrpides N."/>
            <person name="Ivanova N."/>
            <person name="Pagani I."/>
            <person name="Siebers A."/>
            <person name="Allgaier M."/>
            <person name="Thelen M."/>
            <person name="Hugenholtz P."/>
            <person name="Gladden J."/>
            <person name="Woyke T."/>
        </authorList>
    </citation>
    <scope>NUCLEOTIDE SEQUENCE [LARGE SCALE GENOMIC DNA]</scope>
    <source>
        <strain evidence="4">225</strain>
    </source>
</reference>
<dbReference type="InterPro" id="IPR007060">
    <property type="entry name" value="FtsL/DivIC"/>
</dbReference>